<accession>A0A1Y1YHD8</accession>
<reference evidence="3 4" key="1">
    <citation type="submission" date="2016-07" db="EMBL/GenBank/DDBJ databases">
        <title>Pervasive Adenine N6-methylation of Active Genes in Fungi.</title>
        <authorList>
            <consortium name="DOE Joint Genome Institute"/>
            <person name="Mondo S.J."/>
            <person name="Dannebaum R.O."/>
            <person name="Kuo R.C."/>
            <person name="Labutti K."/>
            <person name="Haridas S."/>
            <person name="Kuo A."/>
            <person name="Salamov A."/>
            <person name="Ahrendt S.R."/>
            <person name="Lipzen A."/>
            <person name="Sullivan W."/>
            <person name="Andreopoulos W.B."/>
            <person name="Clum A."/>
            <person name="Lindquist E."/>
            <person name="Daum C."/>
            <person name="Ramamoorthy G.K."/>
            <person name="Gryganskyi A."/>
            <person name="Culley D."/>
            <person name="Magnuson J.K."/>
            <person name="James T.Y."/>
            <person name="O'Malley M.A."/>
            <person name="Stajich J.E."/>
            <person name="Spatafora J.W."/>
            <person name="Visel A."/>
            <person name="Grigoriev I.V."/>
        </authorList>
    </citation>
    <scope>NUCLEOTIDE SEQUENCE [LARGE SCALE GENOMIC DNA]</scope>
    <source>
        <strain evidence="3 4">CBS 115471</strain>
    </source>
</reference>
<dbReference type="OrthoDB" id="70250at2759"/>
<evidence type="ECO:0000313" key="4">
    <source>
        <dbReference type="Proteomes" id="UP000193144"/>
    </source>
</evidence>
<feature type="region of interest" description="Disordered" evidence="1">
    <location>
        <begin position="158"/>
        <end position="210"/>
    </location>
</feature>
<keyword evidence="2" id="KW-1133">Transmembrane helix</keyword>
<dbReference type="PANTHER" id="PTHR21329">
    <property type="entry name" value="PHOSPHATIDYLINOSITOL N-ACETYLGLUCOSAMINYLTRANSFERASE SUBUNIT Q-RELATED"/>
    <property type="match status" value="1"/>
</dbReference>
<keyword evidence="2" id="KW-0812">Transmembrane</keyword>
<comment type="caution">
    <text evidence="3">The sequence shown here is derived from an EMBL/GenBank/DDBJ whole genome shotgun (WGS) entry which is preliminary data.</text>
</comment>
<dbReference type="GO" id="GO:0016740">
    <property type="term" value="F:transferase activity"/>
    <property type="evidence" value="ECO:0007669"/>
    <property type="project" value="UniProtKB-KW"/>
</dbReference>
<dbReference type="GO" id="GO:0005783">
    <property type="term" value="C:endoplasmic reticulum"/>
    <property type="evidence" value="ECO:0007669"/>
    <property type="project" value="TreeGrafter"/>
</dbReference>
<feature type="transmembrane region" description="Helical" evidence="2">
    <location>
        <begin position="550"/>
        <end position="575"/>
    </location>
</feature>
<dbReference type="InterPro" id="IPR007720">
    <property type="entry name" value="PigQ/GPI1"/>
</dbReference>
<dbReference type="EMBL" id="MCFA01000237">
    <property type="protein sequence ID" value="ORX97293.1"/>
    <property type="molecule type" value="Genomic_DNA"/>
</dbReference>
<feature type="transmembrane region" description="Helical" evidence="2">
    <location>
        <begin position="505"/>
        <end position="529"/>
    </location>
</feature>
<sequence length="757" mass="86241">MVKHNGLMRIFWPSDAPTGITPGVLVGFRNSELDVFVVSILQDVDLRNVENALVVGTLLRHSLHPIQDLLKRCGHSSMRVLGSVNPQTPPEHLDPLLLTTYTDTPSHYPRLYCPPDTCLSAQIIIYDRPHPTRMQYLSLTPISLALSDKTDKEQREISLGAIEEEKEKDQKRKGAEKDEDSKNKKTGTSEAKTRHKESAEDEAEERERQRKEALVEKLKLHTVISHPHTQKELSLPMIIDQINCSFELNTVLQKNAGLIGRRMKRALSVSERVVESANDLWDYVYLGLCYITRVWIYPVVARLFILALIAHRIAGEMILQVLDWRPGSPDSPALKDISATAQQVDIRLQQFCYWPIQYLTLSKRKANWESVTSNHPEYIRFYNSLWLVANDVIIGIALGSYIIENCVFVASQVDTVLTTWSIEGLRRMISWLMEWPGGLKLNTELAEFLGDLFLWVIDHWAGIMTLLRPHLPGIIHFIGFSSFAGATMPISLFSDLVSLLTLHIYSFYIASARIFHWQLTIIISLFHLFRGKKRNVLRNRIDSCDYDLDQLLLGTILFTLLFFLLPTVFVFYLTFASARVAVIGLKAGLEIGLACLNHFPLFAAMLRIKDSRRLPGGICFELQDIRSPSHPLEEPPNSAPTSYILLRSVPLPLRSMFQSYFELGNRLRKHYLSPGVFLCLVSGQFVPPIHRRNLYSLQYSMLPARRAGIVELWNRLNEKPPKGPSTPMMNGYPPLPSRRGLPNGMLRRSYERGGVRN</sequence>
<keyword evidence="3" id="KW-0808">Transferase</keyword>
<protein>
    <submittedName>
        <fullName evidence="3">N-acetylglucosaminyl transferase component-domain-containing protein</fullName>
    </submittedName>
</protein>
<feature type="compositionally biased region" description="Basic and acidic residues" evidence="1">
    <location>
        <begin position="163"/>
        <end position="183"/>
    </location>
</feature>
<feature type="compositionally biased region" description="Basic and acidic residues" evidence="1">
    <location>
        <begin position="748"/>
        <end position="757"/>
    </location>
</feature>
<dbReference type="GO" id="GO:0006506">
    <property type="term" value="P:GPI anchor biosynthetic process"/>
    <property type="evidence" value="ECO:0007669"/>
    <property type="project" value="InterPro"/>
</dbReference>
<dbReference type="GO" id="GO:0016020">
    <property type="term" value="C:membrane"/>
    <property type="evidence" value="ECO:0007669"/>
    <property type="project" value="InterPro"/>
</dbReference>
<dbReference type="PANTHER" id="PTHR21329:SF3">
    <property type="entry name" value="PHOSPHATIDYLINOSITOL N-ACETYLGLUCOSAMINYLTRANSFERASE SUBUNIT Q"/>
    <property type="match status" value="1"/>
</dbReference>
<feature type="transmembrane region" description="Helical" evidence="2">
    <location>
        <begin position="587"/>
        <end position="606"/>
    </location>
</feature>
<dbReference type="Proteomes" id="UP000193144">
    <property type="component" value="Unassembled WGS sequence"/>
</dbReference>
<dbReference type="Pfam" id="PF05024">
    <property type="entry name" value="Gpi1"/>
    <property type="match status" value="1"/>
</dbReference>
<feature type="region of interest" description="Disordered" evidence="1">
    <location>
        <begin position="720"/>
        <end position="757"/>
    </location>
</feature>
<dbReference type="AlphaFoldDB" id="A0A1Y1YHD8"/>
<gene>
    <name evidence="3" type="ORF">BCR34DRAFT_628639</name>
</gene>
<evidence type="ECO:0000313" key="3">
    <source>
        <dbReference type="EMBL" id="ORX97293.1"/>
    </source>
</evidence>
<feature type="transmembrane region" description="Helical" evidence="2">
    <location>
        <begin position="474"/>
        <end position="493"/>
    </location>
</feature>
<proteinExistence type="predicted"/>
<keyword evidence="4" id="KW-1185">Reference proteome</keyword>
<evidence type="ECO:0000256" key="1">
    <source>
        <dbReference type="SAM" id="MobiDB-lite"/>
    </source>
</evidence>
<keyword evidence="2" id="KW-0472">Membrane</keyword>
<dbReference type="STRING" id="1231657.A0A1Y1YHD8"/>
<evidence type="ECO:0000256" key="2">
    <source>
        <dbReference type="SAM" id="Phobius"/>
    </source>
</evidence>
<organism evidence="3 4">
    <name type="scientific">Clohesyomyces aquaticus</name>
    <dbReference type="NCBI Taxonomy" id="1231657"/>
    <lineage>
        <taxon>Eukaryota</taxon>
        <taxon>Fungi</taxon>
        <taxon>Dikarya</taxon>
        <taxon>Ascomycota</taxon>
        <taxon>Pezizomycotina</taxon>
        <taxon>Dothideomycetes</taxon>
        <taxon>Pleosporomycetidae</taxon>
        <taxon>Pleosporales</taxon>
        <taxon>Lindgomycetaceae</taxon>
        <taxon>Clohesyomyces</taxon>
    </lineage>
</organism>
<name>A0A1Y1YHD8_9PLEO</name>